<evidence type="ECO:0000313" key="3">
    <source>
        <dbReference type="Proteomes" id="UP000799757"/>
    </source>
</evidence>
<gene>
    <name evidence="2" type="ORF">K505DRAFT_149537</name>
</gene>
<feature type="compositionally biased region" description="Basic residues" evidence="1">
    <location>
        <begin position="1"/>
        <end position="16"/>
    </location>
</feature>
<feature type="compositionally biased region" description="Polar residues" evidence="1">
    <location>
        <begin position="121"/>
        <end position="132"/>
    </location>
</feature>
<sequence>MVGTPKHKPAPPKPIKRLSTTPISQGLRVTISRKSPFSQPRAPKPTLRKTAKSSGHVSDSSDVRNLRESPGLDSDGVDDSNSPIARLGGSKALSNNPKPIPSEPKLKIGIKTWGKKKAFSAPTNDGNGQEPTIVSDDESEVLRAPGDGRR</sequence>
<proteinExistence type="predicted"/>
<protein>
    <submittedName>
        <fullName evidence="2">Uncharacterized protein</fullName>
    </submittedName>
</protein>
<name>A0A6A6XKX1_9PLEO</name>
<dbReference type="Proteomes" id="UP000799757">
    <property type="component" value="Unassembled WGS sequence"/>
</dbReference>
<dbReference type="EMBL" id="MU001814">
    <property type="protein sequence ID" value="KAF2797131.1"/>
    <property type="molecule type" value="Genomic_DNA"/>
</dbReference>
<feature type="region of interest" description="Disordered" evidence="1">
    <location>
        <begin position="1"/>
        <end position="150"/>
    </location>
</feature>
<evidence type="ECO:0000256" key="1">
    <source>
        <dbReference type="SAM" id="MobiDB-lite"/>
    </source>
</evidence>
<dbReference type="AlphaFoldDB" id="A0A6A6XKX1"/>
<keyword evidence="3" id="KW-1185">Reference proteome</keyword>
<accession>A0A6A6XKX1</accession>
<organism evidence="2 3">
    <name type="scientific">Melanomma pulvis-pyrius CBS 109.77</name>
    <dbReference type="NCBI Taxonomy" id="1314802"/>
    <lineage>
        <taxon>Eukaryota</taxon>
        <taxon>Fungi</taxon>
        <taxon>Dikarya</taxon>
        <taxon>Ascomycota</taxon>
        <taxon>Pezizomycotina</taxon>
        <taxon>Dothideomycetes</taxon>
        <taxon>Pleosporomycetidae</taxon>
        <taxon>Pleosporales</taxon>
        <taxon>Melanommataceae</taxon>
        <taxon>Melanomma</taxon>
    </lineage>
</organism>
<reference evidence="2" key="1">
    <citation type="journal article" date="2020" name="Stud. Mycol.">
        <title>101 Dothideomycetes genomes: a test case for predicting lifestyles and emergence of pathogens.</title>
        <authorList>
            <person name="Haridas S."/>
            <person name="Albert R."/>
            <person name="Binder M."/>
            <person name="Bloem J."/>
            <person name="Labutti K."/>
            <person name="Salamov A."/>
            <person name="Andreopoulos B."/>
            <person name="Baker S."/>
            <person name="Barry K."/>
            <person name="Bills G."/>
            <person name="Bluhm B."/>
            <person name="Cannon C."/>
            <person name="Castanera R."/>
            <person name="Culley D."/>
            <person name="Daum C."/>
            <person name="Ezra D."/>
            <person name="Gonzalez J."/>
            <person name="Henrissat B."/>
            <person name="Kuo A."/>
            <person name="Liang C."/>
            <person name="Lipzen A."/>
            <person name="Lutzoni F."/>
            <person name="Magnuson J."/>
            <person name="Mondo S."/>
            <person name="Nolan M."/>
            <person name="Ohm R."/>
            <person name="Pangilinan J."/>
            <person name="Park H.-J."/>
            <person name="Ramirez L."/>
            <person name="Alfaro M."/>
            <person name="Sun H."/>
            <person name="Tritt A."/>
            <person name="Yoshinaga Y."/>
            <person name="Zwiers L.-H."/>
            <person name="Turgeon B."/>
            <person name="Goodwin S."/>
            <person name="Spatafora J."/>
            <person name="Crous P."/>
            <person name="Grigoriev I."/>
        </authorList>
    </citation>
    <scope>NUCLEOTIDE SEQUENCE</scope>
    <source>
        <strain evidence="2">CBS 109.77</strain>
    </source>
</reference>
<evidence type="ECO:0000313" key="2">
    <source>
        <dbReference type="EMBL" id="KAF2797131.1"/>
    </source>
</evidence>